<dbReference type="GO" id="GO:0004497">
    <property type="term" value="F:monooxygenase activity"/>
    <property type="evidence" value="ECO:0007669"/>
    <property type="project" value="UniProtKB-KW"/>
</dbReference>
<keyword evidence="10" id="KW-1185">Reference proteome</keyword>
<feature type="binding site" description="axial binding residue" evidence="7">
    <location>
        <position position="394"/>
    </location>
    <ligand>
        <name>heme</name>
        <dbReference type="ChEBI" id="CHEBI:30413"/>
    </ligand>
    <ligandPart>
        <name>Fe</name>
        <dbReference type="ChEBI" id="CHEBI:18248"/>
    </ligandPart>
</feature>
<evidence type="ECO:0000256" key="8">
    <source>
        <dbReference type="RuleBase" id="RU000461"/>
    </source>
</evidence>
<keyword evidence="3 7" id="KW-0479">Metal-binding</keyword>
<evidence type="ECO:0000256" key="1">
    <source>
        <dbReference type="ARBA" id="ARBA00010617"/>
    </source>
</evidence>
<evidence type="ECO:0000313" key="9">
    <source>
        <dbReference type="EMBL" id="GAD82148.1"/>
    </source>
</evidence>
<dbReference type="Gene3D" id="1.10.630.10">
    <property type="entry name" value="Cytochrome P450"/>
    <property type="match status" value="1"/>
</dbReference>
<dbReference type="InterPro" id="IPR002401">
    <property type="entry name" value="Cyt_P450_E_grp-I"/>
</dbReference>
<evidence type="ECO:0000256" key="2">
    <source>
        <dbReference type="ARBA" id="ARBA00022617"/>
    </source>
</evidence>
<evidence type="ECO:0000256" key="4">
    <source>
        <dbReference type="ARBA" id="ARBA00023002"/>
    </source>
</evidence>
<dbReference type="InterPro" id="IPR050196">
    <property type="entry name" value="Cytochrome_P450_Monoox"/>
</dbReference>
<gene>
    <name evidence="9" type="ORF">NCAST_08_00190</name>
</gene>
<dbReference type="PANTHER" id="PTHR24291:SF50">
    <property type="entry name" value="BIFUNCTIONAL ALBAFLAVENONE MONOOXYGENASE_TERPENE SYNTHASE"/>
    <property type="match status" value="1"/>
</dbReference>
<dbReference type="PROSITE" id="PS00086">
    <property type="entry name" value="CYTOCHROME_P450"/>
    <property type="match status" value="1"/>
</dbReference>
<dbReference type="Pfam" id="PF00067">
    <property type="entry name" value="p450"/>
    <property type="match status" value="1"/>
</dbReference>
<sequence>MTALSRPISTAPGARPVLGHLLPFLKQPFAFLAQLPEHGDAVRIRLGPKSAVVICDPGLTRKVLVDDRTFDKGGLFLEREREWLGDSVATCPHSEHRRKRRLAQPAFHTQRVAGYADTMTTHIRSVVDGWQSGQVLDVCAEMFTITSRVFGATMFSSTLPAAVLNEVISDLTATFDGTFRRTLLPEPISRLPIPGTRRYDQANRRLRRTMNGIIADRRASGIDNGDLLSALLTAHDRENGRAATADGEVSDAVVTFFVAGTETTSSALAWVLYLLARHPDIEARLHAELDRELSGRPPGYGDVERLELASRIVTETLRLYPPAWFFTRVVTARAQLGPYELPAGCTVALSPYLIHRRADLYDEPDRFDPDRWLPERRMSSPTAHLPFGGGARKCIGEAFGMTETVLALAVIASRWRLQTIPGGRRIHPPLSVSLVPGGLRLRLVDRRAARQRQS</sequence>
<comment type="caution">
    <text evidence="9">The sequence shown here is derived from an EMBL/GenBank/DDBJ whole genome shotgun (WGS) entry which is preliminary data.</text>
</comment>
<keyword evidence="6 8" id="KW-0503">Monooxygenase</keyword>
<name>U5E721_NOCAS</name>
<dbReference type="SUPFAM" id="SSF48264">
    <property type="entry name" value="Cytochrome P450"/>
    <property type="match status" value="1"/>
</dbReference>
<dbReference type="AlphaFoldDB" id="U5E721"/>
<dbReference type="PANTHER" id="PTHR24291">
    <property type="entry name" value="CYTOCHROME P450 FAMILY 4"/>
    <property type="match status" value="1"/>
</dbReference>
<dbReference type="GeneID" id="91516955"/>
<organism evidence="9 10">
    <name type="scientific">Nocardia asteroides NBRC 15531</name>
    <dbReference type="NCBI Taxonomy" id="1110697"/>
    <lineage>
        <taxon>Bacteria</taxon>
        <taxon>Bacillati</taxon>
        <taxon>Actinomycetota</taxon>
        <taxon>Actinomycetes</taxon>
        <taxon>Mycobacteriales</taxon>
        <taxon>Nocardiaceae</taxon>
        <taxon>Nocardia</taxon>
    </lineage>
</organism>
<accession>U5E721</accession>
<comment type="similarity">
    <text evidence="1 8">Belongs to the cytochrome P450 family.</text>
</comment>
<evidence type="ECO:0000256" key="6">
    <source>
        <dbReference type="ARBA" id="ARBA00023033"/>
    </source>
</evidence>
<dbReference type="STRING" id="1824.SAMN05444423_105354"/>
<dbReference type="PRINTS" id="PR00463">
    <property type="entry name" value="EP450I"/>
</dbReference>
<dbReference type="EMBL" id="BAFO02000008">
    <property type="protein sequence ID" value="GAD82148.1"/>
    <property type="molecule type" value="Genomic_DNA"/>
</dbReference>
<dbReference type="OrthoDB" id="7376058at2"/>
<evidence type="ECO:0000256" key="7">
    <source>
        <dbReference type="PIRSR" id="PIRSR602401-1"/>
    </source>
</evidence>
<dbReference type="GO" id="GO:0005506">
    <property type="term" value="F:iron ion binding"/>
    <property type="evidence" value="ECO:0007669"/>
    <property type="project" value="InterPro"/>
</dbReference>
<evidence type="ECO:0000256" key="5">
    <source>
        <dbReference type="ARBA" id="ARBA00023004"/>
    </source>
</evidence>
<reference evidence="9 10" key="1">
    <citation type="journal article" date="2014" name="BMC Genomics">
        <title>Genome based analysis of type-I polyketide synthase and nonribosomal peptide synthetase gene clusters in seven strains of five representative Nocardia species.</title>
        <authorList>
            <person name="Komaki H."/>
            <person name="Ichikawa N."/>
            <person name="Hosoyama A."/>
            <person name="Takahashi-Nakaguchi A."/>
            <person name="Matsuzawa T."/>
            <person name="Suzuki K."/>
            <person name="Fujita N."/>
            <person name="Gonoi T."/>
        </authorList>
    </citation>
    <scope>NUCLEOTIDE SEQUENCE [LARGE SCALE GENOMIC DNA]</scope>
    <source>
        <strain evidence="9 10">NBRC 15531</strain>
    </source>
</reference>
<comment type="cofactor">
    <cofactor evidence="7">
        <name>heme</name>
        <dbReference type="ChEBI" id="CHEBI:30413"/>
    </cofactor>
</comment>
<keyword evidence="5 7" id="KW-0408">Iron</keyword>
<dbReference type="InterPro" id="IPR017972">
    <property type="entry name" value="Cyt_P450_CS"/>
</dbReference>
<dbReference type="Proteomes" id="UP000017048">
    <property type="component" value="Unassembled WGS sequence"/>
</dbReference>
<dbReference type="eggNOG" id="COG2124">
    <property type="taxonomic scope" value="Bacteria"/>
</dbReference>
<dbReference type="CDD" id="cd11049">
    <property type="entry name" value="CYP170A1-like"/>
    <property type="match status" value="1"/>
</dbReference>
<dbReference type="PRINTS" id="PR00385">
    <property type="entry name" value="P450"/>
</dbReference>
<keyword evidence="4 8" id="KW-0560">Oxidoreductase</keyword>
<dbReference type="GO" id="GO:0020037">
    <property type="term" value="F:heme binding"/>
    <property type="evidence" value="ECO:0007669"/>
    <property type="project" value="InterPro"/>
</dbReference>
<dbReference type="RefSeq" id="WP_022565658.1">
    <property type="nucleotide sequence ID" value="NZ_BAFO02000008.1"/>
</dbReference>
<dbReference type="GO" id="GO:0016705">
    <property type="term" value="F:oxidoreductase activity, acting on paired donors, with incorporation or reduction of molecular oxygen"/>
    <property type="evidence" value="ECO:0007669"/>
    <property type="project" value="InterPro"/>
</dbReference>
<proteinExistence type="inferred from homology"/>
<evidence type="ECO:0000256" key="3">
    <source>
        <dbReference type="ARBA" id="ARBA00022723"/>
    </source>
</evidence>
<evidence type="ECO:0000313" key="10">
    <source>
        <dbReference type="Proteomes" id="UP000017048"/>
    </source>
</evidence>
<keyword evidence="2 7" id="KW-0349">Heme</keyword>
<dbReference type="InterPro" id="IPR036396">
    <property type="entry name" value="Cyt_P450_sf"/>
</dbReference>
<protein>
    <submittedName>
        <fullName evidence="9">Cytochrome P450</fullName>
    </submittedName>
</protein>
<dbReference type="InterPro" id="IPR001128">
    <property type="entry name" value="Cyt_P450"/>
</dbReference>